<keyword evidence="1" id="KW-1185">Reference proteome</keyword>
<dbReference type="GeneID" id="111277993"/>
<gene>
    <name evidence="2" type="primary">LOC111277993</name>
</gene>
<protein>
    <submittedName>
        <fullName evidence="2">Uncharacterized protein LOC111277993</fullName>
    </submittedName>
</protein>
<organism evidence="1 2">
    <name type="scientific">Durio zibethinus</name>
    <name type="common">Durian</name>
    <dbReference type="NCBI Taxonomy" id="66656"/>
    <lineage>
        <taxon>Eukaryota</taxon>
        <taxon>Viridiplantae</taxon>
        <taxon>Streptophyta</taxon>
        <taxon>Embryophyta</taxon>
        <taxon>Tracheophyta</taxon>
        <taxon>Spermatophyta</taxon>
        <taxon>Magnoliopsida</taxon>
        <taxon>eudicotyledons</taxon>
        <taxon>Gunneridae</taxon>
        <taxon>Pentapetalae</taxon>
        <taxon>rosids</taxon>
        <taxon>malvids</taxon>
        <taxon>Malvales</taxon>
        <taxon>Malvaceae</taxon>
        <taxon>Helicteroideae</taxon>
        <taxon>Durio</taxon>
    </lineage>
</organism>
<accession>A0A6P5WVQ5</accession>
<dbReference type="Proteomes" id="UP000515121">
    <property type="component" value="Unplaced"/>
</dbReference>
<dbReference type="KEGG" id="dzi:111277993"/>
<name>A0A6P5WVQ5_DURZI</name>
<dbReference type="PANTHER" id="PTHR36322">
    <property type="entry name" value="TRANSMEMBRANE PROTEIN"/>
    <property type="match status" value="1"/>
</dbReference>
<evidence type="ECO:0000313" key="1">
    <source>
        <dbReference type="Proteomes" id="UP000515121"/>
    </source>
</evidence>
<dbReference type="PANTHER" id="PTHR36322:SF3">
    <property type="entry name" value="TRANSMEMBRANE PROTEIN"/>
    <property type="match status" value="1"/>
</dbReference>
<evidence type="ECO:0000313" key="2">
    <source>
        <dbReference type="RefSeq" id="XP_022720169.1"/>
    </source>
</evidence>
<proteinExistence type="predicted"/>
<dbReference type="AlphaFoldDB" id="A0A6P5WVQ5"/>
<reference evidence="2" key="1">
    <citation type="submission" date="2025-08" db="UniProtKB">
        <authorList>
            <consortium name="RefSeq"/>
        </authorList>
    </citation>
    <scope>IDENTIFICATION</scope>
    <source>
        <tissue evidence="2">Fruit stalk</tissue>
    </source>
</reference>
<sequence>MSDLARLMLTIGSWLRMRRSRCFLLLLCSPLFLPFLCATFPFLCIAEAYVRICRRRRSGKAAATSQEEEENQLRRCEEGCYGGKEEETEVRLLQRYLEDQLALVGSAYECGDDFDHHDHHHQDADRDLDCKVALLS</sequence>
<dbReference type="RefSeq" id="XP_022720169.1">
    <property type="nucleotide sequence ID" value="XM_022864434.1"/>
</dbReference>